<dbReference type="SUPFAM" id="SSF53335">
    <property type="entry name" value="S-adenosyl-L-methionine-dependent methyltransferases"/>
    <property type="match status" value="1"/>
</dbReference>
<sequence>MRSREPGEKPMNPPALKRQRLDQLLFERKLAESRERAQALILAGRVEAEGRRATKPGERVDPSARLVVFGPDHPYVGRGGVKLAGALDCFGVDPRERVALDVGASTGGFTDCLLQRGARRVYALDVGAGQLHYRLRQDPRVVIMERRNVRHLRGSDLPERVSLAVVDVSFISLRLVLAPLLPLLEPGADLLPMVKPQFEVGRREVGKGGIVRETGLRRRAIGEILSFGISLGLSAVNFCASSLPGTEGNREYFLHFRNGGPPADPQFLEQRMEEATSP</sequence>
<dbReference type="InterPro" id="IPR047048">
    <property type="entry name" value="TlyA"/>
</dbReference>
<evidence type="ECO:0000313" key="6">
    <source>
        <dbReference type="Proteomes" id="UP000319829"/>
    </source>
</evidence>
<keyword evidence="5" id="KW-0808">Transferase</keyword>
<dbReference type="GO" id="GO:0003723">
    <property type="term" value="F:RNA binding"/>
    <property type="evidence" value="ECO:0007669"/>
    <property type="project" value="UniProtKB-KW"/>
</dbReference>
<dbReference type="InterPro" id="IPR002942">
    <property type="entry name" value="S4_RNA-bd"/>
</dbReference>
<evidence type="ECO:0000259" key="4">
    <source>
        <dbReference type="SMART" id="SM00363"/>
    </source>
</evidence>
<dbReference type="InterPro" id="IPR002877">
    <property type="entry name" value="RNA_MeTrfase_FtsJ_dom"/>
</dbReference>
<evidence type="ECO:0000313" key="5">
    <source>
        <dbReference type="EMBL" id="TMQ52178.1"/>
    </source>
</evidence>
<evidence type="ECO:0000256" key="3">
    <source>
        <dbReference type="PROSITE-ProRule" id="PRU00182"/>
    </source>
</evidence>
<dbReference type="SUPFAM" id="SSF55174">
    <property type="entry name" value="Alpha-L RNA-binding motif"/>
    <property type="match status" value="1"/>
</dbReference>
<dbReference type="Gene3D" id="3.10.290.10">
    <property type="entry name" value="RNA-binding S4 domain"/>
    <property type="match status" value="1"/>
</dbReference>
<dbReference type="PANTHER" id="PTHR32319:SF0">
    <property type="entry name" value="BACTERIAL HEMOLYSIN-LIKE PROTEIN"/>
    <property type="match status" value="1"/>
</dbReference>
<dbReference type="Gene3D" id="3.40.50.150">
    <property type="entry name" value="Vaccinia Virus protein VP39"/>
    <property type="match status" value="1"/>
</dbReference>
<dbReference type="PANTHER" id="PTHR32319">
    <property type="entry name" value="BACTERIAL HEMOLYSIN-LIKE PROTEIN"/>
    <property type="match status" value="1"/>
</dbReference>
<name>A0A538SLC7_UNCEI</name>
<gene>
    <name evidence="5" type="ORF">E6K74_12625</name>
</gene>
<organism evidence="5 6">
    <name type="scientific">Eiseniibacteriota bacterium</name>
    <dbReference type="NCBI Taxonomy" id="2212470"/>
    <lineage>
        <taxon>Bacteria</taxon>
        <taxon>Candidatus Eiseniibacteriota</taxon>
    </lineage>
</organism>
<dbReference type="InterPro" id="IPR029063">
    <property type="entry name" value="SAM-dependent_MTases_sf"/>
</dbReference>
<dbReference type="InterPro" id="IPR036986">
    <property type="entry name" value="S4_RNA-bd_sf"/>
</dbReference>
<keyword evidence="5" id="KW-0489">Methyltransferase</keyword>
<dbReference type="EMBL" id="VBOU01000111">
    <property type="protein sequence ID" value="TMQ52178.1"/>
    <property type="molecule type" value="Genomic_DNA"/>
</dbReference>
<dbReference type="NCBIfam" id="TIGR00478">
    <property type="entry name" value="tly"/>
    <property type="match status" value="1"/>
</dbReference>
<accession>A0A538SLC7</accession>
<dbReference type="Pfam" id="PF01479">
    <property type="entry name" value="S4"/>
    <property type="match status" value="1"/>
</dbReference>
<dbReference type="AlphaFoldDB" id="A0A538SLC7"/>
<dbReference type="SMART" id="SM00363">
    <property type="entry name" value="S4"/>
    <property type="match status" value="1"/>
</dbReference>
<dbReference type="PROSITE" id="PS50889">
    <property type="entry name" value="S4"/>
    <property type="match status" value="1"/>
</dbReference>
<dbReference type="InterPro" id="IPR004538">
    <property type="entry name" value="Hemolysin_A/TlyA"/>
</dbReference>
<dbReference type="GO" id="GO:0008168">
    <property type="term" value="F:methyltransferase activity"/>
    <property type="evidence" value="ECO:0007669"/>
    <property type="project" value="UniProtKB-KW"/>
</dbReference>
<dbReference type="GO" id="GO:0032259">
    <property type="term" value="P:methylation"/>
    <property type="evidence" value="ECO:0007669"/>
    <property type="project" value="UniProtKB-KW"/>
</dbReference>
<dbReference type="CDD" id="cd02440">
    <property type="entry name" value="AdoMet_MTases"/>
    <property type="match status" value="1"/>
</dbReference>
<reference evidence="5 6" key="1">
    <citation type="journal article" date="2019" name="Nat. Microbiol.">
        <title>Mediterranean grassland soil C-N compound turnover is dependent on rainfall and depth, and is mediated by genomically divergent microorganisms.</title>
        <authorList>
            <person name="Diamond S."/>
            <person name="Andeer P.F."/>
            <person name="Li Z."/>
            <person name="Crits-Christoph A."/>
            <person name="Burstein D."/>
            <person name="Anantharaman K."/>
            <person name="Lane K.R."/>
            <person name="Thomas B.C."/>
            <person name="Pan C."/>
            <person name="Northen T.R."/>
            <person name="Banfield J.F."/>
        </authorList>
    </citation>
    <scope>NUCLEOTIDE SEQUENCE [LARGE SCALE GENOMIC DNA]</scope>
    <source>
        <strain evidence="5">WS_4</strain>
    </source>
</reference>
<dbReference type="Pfam" id="PF01728">
    <property type="entry name" value="FtsJ"/>
    <property type="match status" value="1"/>
</dbReference>
<comment type="similarity">
    <text evidence="2">Belongs to the TlyA family.</text>
</comment>
<comment type="caution">
    <text evidence="5">The sequence shown here is derived from an EMBL/GenBank/DDBJ whole genome shotgun (WGS) entry which is preliminary data.</text>
</comment>
<dbReference type="Proteomes" id="UP000319829">
    <property type="component" value="Unassembled WGS sequence"/>
</dbReference>
<keyword evidence="1 3" id="KW-0694">RNA-binding</keyword>
<protein>
    <submittedName>
        <fullName evidence="5">TlyA family RNA methyltransferase</fullName>
    </submittedName>
</protein>
<dbReference type="CDD" id="cd00165">
    <property type="entry name" value="S4"/>
    <property type="match status" value="1"/>
</dbReference>
<dbReference type="PIRSF" id="PIRSF005578">
    <property type="entry name" value="TlyA"/>
    <property type="match status" value="1"/>
</dbReference>
<evidence type="ECO:0000256" key="2">
    <source>
        <dbReference type="ARBA" id="ARBA00029460"/>
    </source>
</evidence>
<feature type="domain" description="RNA-binding S4" evidence="4">
    <location>
        <begin position="19"/>
        <end position="82"/>
    </location>
</feature>
<evidence type="ECO:0000256" key="1">
    <source>
        <dbReference type="ARBA" id="ARBA00022884"/>
    </source>
</evidence>
<proteinExistence type="inferred from homology"/>